<comment type="caution">
    <text evidence="2">The sequence shown here is derived from an EMBL/GenBank/DDBJ whole genome shotgun (WGS) entry which is preliminary data.</text>
</comment>
<evidence type="ECO:0000256" key="1">
    <source>
        <dbReference type="SAM" id="MobiDB-lite"/>
    </source>
</evidence>
<accession>A0A150GP15</accession>
<gene>
    <name evidence="2" type="ORF">GPECTOR_12g507</name>
</gene>
<dbReference type="Proteomes" id="UP000075714">
    <property type="component" value="Unassembled WGS sequence"/>
</dbReference>
<dbReference type="EMBL" id="LSYV01000013">
    <property type="protein sequence ID" value="KXZ51544.1"/>
    <property type="molecule type" value="Genomic_DNA"/>
</dbReference>
<evidence type="ECO:0000313" key="3">
    <source>
        <dbReference type="Proteomes" id="UP000075714"/>
    </source>
</evidence>
<keyword evidence="3" id="KW-1185">Reference proteome</keyword>
<reference evidence="3" key="1">
    <citation type="journal article" date="2016" name="Nat. Commun.">
        <title>The Gonium pectorale genome demonstrates co-option of cell cycle regulation during the evolution of multicellularity.</title>
        <authorList>
            <person name="Hanschen E.R."/>
            <person name="Marriage T.N."/>
            <person name="Ferris P.J."/>
            <person name="Hamaji T."/>
            <person name="Toyoda A."/>
            <person name="Fujiyama A."/>
            <person name="Neme R."/>
            <person name="Noguchi H."/>
            <person name="Minakuchi Y."/>
            <person name="Suzuki M."/>
            <person name="Kawai-Toyooka H."/>
            <person name="Smith D.R."/>
            <person name="Sparks H."/>
            <person name="Anderson J."/>
            <person name="Bakaric R."/>
            <person name="Luria V."/>
            <person name="Karger A."/>
            <person name="Kirschner M.W."/>
            <person name="Durand P.M."/>
            <person name="Michod R.E."/>
            <person name="Nozaki H."/>
            <person name="Olson B.J."/>
        </authorList>
    </citation>
    <scope>NUCLEOTIDE SEQUENCE [LARGE SCALE GENOMIC DNA]</scope>
    <source>
        <strain evidence="3">NIES-2863</strain>
    </source>
</reference>
<proteinExistence type="predicted"/>
<dbReference type="OrthoDB" id="527122at2759"/>
<protein>
    <submittedName>
        <fullName evidence="2">Uncharacterized protein</fullName>
    </submittedName>
</protein>
<feature type="region of interest" description="Disordered" evidence="1">
    <location>
        <begin position="48"/>
        <end position="69"/>
    </location>
</feature>
<evidence type="ECO:0000313" key="2">
    <source>
        <dbReference type="EMBL" id="KXZ51544.1"/>
    </source>
</evidence>
<name>A0A150GP15_GONPE</name>
<feature type="compositionally biased region" description="Basic and acidic residues" evidence="1">
    <location>
        <begin position="60"/>
        <end position="69"/>
    </location>
</feature>
<dbReference type="AlphaFoldDB" id="A0A150GP15"/>
<organism evidence="2 3">
    <name type="scientific">Gonium pectorale</name>
    <name type="common">Green alga</name>
    <dbReference type="NCBI Taxonomy" id="33097"/>
    <lineage>
        <taxon>Eukaryota</taxon>
        <taxon>Viridiplantae</taxon>
        <taxon>Chlorophyta</taxon>
        <taxon>core chlorophytes</taxon>
        <taxon>Chlorophyceae</taxon>
        <taxon>CS clade</taxon>
        <taxon>Chlamydomonadales</taxon>
        <taxon>Volvocaceae</taxon>
        <taxon>Gonium</taxon>
    </lineage>
</organism>
<sequence>MATPAQRVVLIAGAATGLGFGGYYMSQLQEVQKYEKDKKDIERLVESERKKVTTSTKAQSEQESRIAEAEGLVSERRKTIKELEIKLDAARKQVQQLEQQLKGKSIELQEKQADLAQAQARLGELRAEAERAKQSVTMGERSLALANQKVADAKLLTNPLNHPKVKALLGK</sequence>